<dbReference type="PANTHER" id="PTHR40396">
    <property type="entry name" value="ATPASE-LIKE PROTEIN"/>
    <property type="match status" value="1"/>
</dbReference>
<dbReference type="Gene3D" id="3.40.50.300">
    <property type="entry name" value="P-loop containing nucleotide triphosphate hydrolases"/>
    <property type="match status" value="1"/>
</dbReference>
<dbReference type="CDD" id="cd00267">
    <property type="entry name" value="ABC_ATPase"/>
    <property type="match status" value="1"/>
</dbReference>
<protein>
    <submittedName>
        <fullName evidence="2">Recombination protein F</fullName>
    </submittedName>
</protein>
<dbReference type="EMBL" id="FMSV02000549">
    <property type="protein sequence ID" value="SEH08465.1"/>
    <property type="molecule type" value="Genomic_DNA"/>
</dbReference>
<gene>
    <name evidence="2" type="ORF">MBHS_04357</name>
</gene>
<dbReference type="AlphaFoldDB" id="A0A1H6FHE9"/>
<evidence type="ECO:0000313" key="2">
    <source>
        <dbReference type="EMBL" id="SEH08465.1"/>
    </source>
</evidence>
<reference evidence="2 3" key="1">
    <citation type="submission" date="2016-10" db="EMBL/GenBank/DDBJ databases">
        <authorList>
            <person name="de Groot N.N."/>
        </authorList>
    </citation>
    <scope>NUCLEOTIDE SEQUENCE [LARGE SCALE GENOMIC DNA]</scope>
    <source>
        <strain evidence="2">MBHS1</strain>
    </source>
</reference>
<name>A0A1H6FHE9_9GAMM</name>
<dbReference type="GO" id="GO:0016887">
    <property type="term" value="F:ATP hydrolysis activity"/>
    <property type="evidence" value="ECO:0007669"/>
    <property type="project" value="InterPro"/>
</dbReference>
<keyword evidence="3" id="KW-1185">Reference proteome</keyword>
<evidence type="ECO:0000259" key="1">
    <source>
        <dbReference type="Pfam" id="PF13304"/>
    </source>
</evidence>
<sequence length="430" mass="48443">MIKEIRLQNWKSFEDATLYIDPLTILIGSNASGKSNALDALEFLKRIANGLDLRTALEGNEVIPPLRGGLEWAALKSKNYFSIAATSELTGLEFKLSEQTAIDNTYEMFVVTENEPESDKFNWNTTYSIDKKYPELSEISLANKFDLSKLELMEHISKKLTNTLSSYKYDNPNYPYMLKVTEDIINDKQKLFDIIGRGFSRQEYKTIFVYEPMPSKIRSYSRFTQNLLQDASNLAGFLAALSEKDKSRVEATLPKYLNHLPERDIKKVWAEPVGPLGSDAMLYCEEEWIAGEPQIIDARGMSDGTLRFLAILIALLTRPEGSLLVIEEVDNGLHPSRIHLLIQAMQEIGRERNIDVLVTTHNPALLDDLEPEMMPFVQVVHRDPKTGASKITPLDDIEQLPKLLASGSLGKITTRGNLEESLEAQALADV</sequence>
<dbReference type="InterPro" id="IPR003959">
    <property type="entry name" value="ATPase_AAA_core"/>
</dbReference>
<dbReference type="PANTHER" id="PTHR40396:SF1">
    <property type="entry name" value="ATPASE AAA-TYPE CORE DOMAIN-CONTAINING PROTEIN"/>
    <property type="match status" value="1"/>
</dbReference>
<dbReference type="OrthoDB" id="104167at2"/>
<organism evidence="2 3">
    <name type="scientific">Candidatus Venteria ishoeyi</name>
    <dbReference type="NCBI Taxonomy" id="1899563"/>
    <lineage>
        <taxon>Bacteria</taxon>
        <taxon>Pseudomonadati</taxon>
        <taxon>Pseudomonadota</taxon>
        <taxon>Gammaproteobacteria</taxon>
        <taxon>Thiotrichales</taxon>
        <taxon>Thiotrichaceae</taxon>
        <taxon>Venteria</taxon>
    </lineage>
</organism>
<dbReference type="Proteomes" id="UP000236724">
    <property type="component" value="Unassembled WGS sequence"/>
</dbReference>
<dbReference type="SUPFAM" id="SSF52540">
    <property type="entry name" value="P-loop containing nucleoside triphosphate hydrolases"/>
    <property type="match status" value="1"/>
</dbReference>
<feature type="domain" description="ATPase AAA-type core" evidence="1">
    <location>
        <begin position="23"/>
        <end position="73"/>
    </location>
</feature>
<dbReference type="Pfam" id="PF13304">
    <property type="entry name" value="AAA_21"/>
    <property type="match status" value="2"/>
</dbReference>
<feature type="domain" description="ATPase AAA-type core" evidence="1">
    <location>
        <begin position="294"/>
        <end position="367"/>
    </location>
</feature>
<dbReference type="RefSeq" id="WP_103922007.1">
    <property type="nucleotide sequence ID" value="NZ_FMSV02000549.1"/>
</dbReference>
<accession>A0A1H6FHE9</accession>
<proteinExistence type="predicted"/>
<dbReference type="PIRSF" id="PIRSF029347">
    <property type="entry name" value="RecF"/>
    <property type="match status" value="1"/>
</dbReference>
<dbReference type="InterPro" id="IPR027417">
    <property type="entry name" value="P-loop_NTPase"/>
</dbReference>
<dbReference type="GO" id="GO:0005524">
    <property type="term" value="F:ATP binding"/>
    <property type="evidence" value="ECO:0007669"/>
    <property type="project" value="InterPro"/>
</dbReference>
<dbReference type="InterPro" id="IPR014555">
    <property type="entry name" value="RecF-like"/>
</dbReference>
<evidence type="ECO:0000313" key="3">
    <source>
        <dbReference type="Proteomes" id="UP000236724"/>
    </source>
</evidence>